<dbReference type="STRING" id="655353.SAMN04488056_11146"/>
<dbReference type="RefSeq" id="WP_090074523.1">
    <property type="nucleotide sequence ID" value="NZ_FOVR01000011.1"/>
</dbReference>
<dbReference type="InterPro" id="IPR051812">
    <property type="entry name" value="SPI_LacAB/RpiB"/>
</dbReference>
<dbReference type="NCBIfam" id="NF004051">
    <property type="entry name" value="PRK05571.1"/>
    <property type="match status" value="1"/>
</dbReference>
<feature type="active site" description="Proton donor" evidence="3">
    <location>
        <position position="98"/>
    </location>
</feature>
<dbReference type="PANTHER" id="PTHR43732">
    <property type="entry name" value="RIBOSE 5-PHOSPHATE ISOMERASE-RELATED"/>
    <property type="match status" value="1"/>
</dbReference>
<dbReference type="SUPFAM" id="SSF89623">
    <property type="entry name" value="Ribose/Galactose isomerase RpiB/AlsB"/>
    <property type="match status" value="1"/>
</dbReference>
<sequence>MKIVMGSDHAGFPLKADIITHIEALGHEVTDVGCYDAGEVDFPDVANALVDFLLEGKAERGIMVCGTGVGAAIAANKRAGIRAAVGHDVHSAHQCVEHDNVNVLCIGAQIVGLWLARDLVSAFLEAEFSTSEEFRRRVCKLSEMELKG</sequence>
<dbReference type="Pfam" id="PF02502">
    <property type="entry name" value="LacAB_rpiB"/>
    <property type="match status" value="1"/>
</dbReference>
<evidence type="ECO:0000313" key="5">
    <source>
        <dbReference type="Proteomes" id="UP000199236"/>
    </source>
</evidence>
<comment type="similarity">
    <text evidence="1">Belongs to the LacAB/RpiB family.</text>
</comment>
<dbReference type="AlphaFoldDB" id="A0A1I5JBF0"/>
<keyword evidence="2 4" id="KW-0413">Isomerase</keyword>
<dbReference type="GO" id="GO:0016861">
    <property type="term" value="F:intramolecular oxidoreductase activity, interconverting aldoses and ketoses"/>
    <property type="evidence" value="ECO:0007669"/>
    <property type="project" value="UniProtKB-ARBA"/>
</dbReference>
<dbReference type="PIRSF" id="PIRSF005384">
    <property type="entry name" value="RpiB_LacA_B"/>
    <property type="match status" value="1"/>
</dbReference>
<evidence type="ECO:0000313" key="4">
    <source>
        <dbReference type="EMBL" id="SFO69711.1"/>
    </source>
</evidence>
<dbReference type="Gene3D" id="3.40.1400.10">
    <property type="entry name" value="Sugar-phosphate isomerase, RpiB/LacA/LacB"/>
    <property type="match status" value="1"/>
</dbReference>
<accession>A0A1I5JBF0</accession>
<dbReference type="InterPro" id="IPR003500">
    <property type="entry name" value="RpiB_LacA_LacB"/>
</dbReference>
<evidence type="ECO:0000256" key="3">
    <source>
        <dbReference type="PIRSR" id="PIRSR005384-1"/>
    </source>
</evidence>
<evidence type="ECO:0000256" key="2">
    <source>
        <dbReference type="ARBA" id="ARBA00023235"/>
    </source>
</evidence>
<proteinExistence type="inferred from homology"/>
<feature type="active site" description="Proton acceptor" evidence="3">
    <location>
        <position position="65"/>
    </location>
</feature>
<keyword evidence="5" id="KW-1185">Reference proteome</keyword>
<evidence type="ECO:0000256" key="1">
    <source>
        <dbReference type="ARBA" id="ARBA00008754"/>
    </source>
</evidence>
<dbReference type="OrthoDB" id="1778624at2"/>
<dbReference type="InterPro" id="IPR036569">
    <property type="entry name" value="RpiB_LacA_LacB_sf"/>
</dbReference>
<dbReference type="NCBIfam" id="TIGR00689">
    <property type="entry name" value="rpiB_lacA_lacB"/>
    <property type="match status" value="1"/>
</dbReference>
<protein>
    <submittedName>
        <fullName evidence="4">Ribose 5-phosphate isomerase B</fullName>
    </submittedName>
</protein>
<dbReference type="EMBL" id="FOVR01000011">
    <property type="protein sequence ID" value="SFO69711.1"/>
    <property type="molecule type" value="Genomic_DNA"/>
</dbReference>
<dbReference type="Proteomes" id="UP000199236">
    <property type="component" value="Unassembled WGS sequence"/>
</dbReference>
<gene>
    <name evidence="4" type="ORF">SAMN04488056_11146</name>
</gene>
<name>A0A1I5JBF0_9HYPH</name>
<reference evidence="4 5" key="1">
    <citation type="submission" date="2016-10" db="EMBL/GenBank/DDBJ databases">
        <authorList>
            <person name="de Groot N.N."/>
        </authorList>
    </citation>
    <scope>NUCLEOTIDE SEQUENCE [LARGE SCALE GENOMIC DNA]</scope>
    <source>
        <strain evidence="4 5">CGMCC 1.9157</strain>
    </source>
</reference>
<organism evidence="4 5">
    <name type="scientific">Cohaesibacter marisflavi</name>
    <dbReference type="NCBI Taxonomy" id="655353"/>
    <lineage>
        <taxon>Bacteria</taxon>
        <taxon>Pseudomonadati</taxon>
        <taxon>Pseudomonadota</taxon>
        <taxon>Alphaproteobacteria</taxon>
        <taxon>Hyphomicrobiales</taxon>
        <taxon>Cohaesibacteraceae</taxon>
    </lineage>
</organism>
<dbReference type="PANTHER" id="PTHR43732:SF1">
    <property type="entry name" value="RIBOSE 5-PHOSPHATE ISOMERASE"/>
    <property type="match status" value="1"/>
</dbReference>
<dbReference type="GO" id="GO:0005975">
    <property type="term" value="P:carbohydrate metabolic process"/>
    <property type="evidence" value="ECO:0007669"/>
    <property type="project" value="InterPro"/>
</dbReference>